<keyword evidence="2" id="KW-1185">Reference proteome</keyword>
<accession>A0A6L6JHH6</accession>
<proteinExistence type="predicted"/>
<dbReference type="RefSeq" id="WP_155097347.1">
    <property type="nucleotide sequence ID" value="NZ_WMIE01000024.1"/>
</dbReference>
<dbReference type="AlphaFoldDB" id="A0A6L6JHH6"/>
<dbReference type="OrthoDB" id="9803459at2"/>
<sequence>MDILLAEDMLRPTESTILFLQQRGRGSRRFGDKVLRKIGYIGNHRSFLTKARVLLGAGSNDAEA</sequence>
<evidence type="ECO:0000313" key="1">
    <source>
        <dbReference type="EMBL" id="MTH79997.1"/>
    </source>
</evidence>
<gene>
    <name evidence="1" type="ORF">GL286_20015</name>
</gene>
<organism evidence="1 2">
    <name type="scientific">Paracoccus aestuariivivens</name>
    <dbReference type="NCBI Taxonomy" id="1820333"/>
    <lineage>
        <taxon>Bacteria</taxon>
        <taxon>Pseudomonadati</taxon>
        <taxon>Pseudomonadota</taxon>
        <taxon>Alphaproteobacteria</taxon>
        <taxon>Rhodobacterales</taxon>
        <taxon>Paracoccaceae</taxon>
        <taxon>Paracoccus</taxon>
    </lineage>
</organism>
<reference evidence="1 2" key="1">
    <citation type="submission" date="2019-11" db="EMBL/GenBank/DDBJ databases">
        <authorList>
            <person name="Dong K."/>
        </authorList>
    </citation>
    <scope>NUCLEOTIDE SEQUENCE [LARGE SCALE GENOMIC DNA]</scope>
    <source>
        <strain evidence="1 2">NBRC 111993</strain>
    </source>
</reference>
<dbReference type="Proteomes" id="UP000478183">
    <property type="component" value="Unassembled WGS sequence"/>
</dbReference>
<comment type="caution">
    <text evidence="1">The sequence shown here is derived from an EMBL/GenBank/DDBJ whole genome shotgun (WGS) entry which is preliminary data.</text>
</comment>
<evidence type="ECO:0000313" key="2">
    <source>
        <dbReference type="Proteomes" id="UP000478183"/>
    </source>
</evidence>
<name>A0A6L6JHH6_9RHOB</name>
<dbReference type="EMBL" id="WMIE01000024">
    <property type="protein sequence ID" value="MTH79997.1"/>
    <property type="molecule type" value="Genomic_DNA"/>
</dbReference>
<protein>
    <submittedName>
        <fullName evidence="1">Uncharacterized protein</fullName>
    </submittedName>
</protein>